<sequence>MSFDSAEKQLHSVRKDFVDRVSKSVVDDLLDGLLQQKVINNHEMETVKVIPERAEKAREVIDMVLRKGAVSCLIMKTLLVELDPFLCTTLVLKWSFSQTLQNRHLKLTIQETQVVLLGFYRQ</sequence>
<dbReference type="SUPFAM" id="SSF47986">
    <property type="entry name" value="DEATH domain"/>
    <property type="match status" value="1"/>
</dbReference>
<dbReference type="GO" id="GO:0072559">
    <property type="term" value="C:NLRP3 inflammasome complex"/>
    <property type="evidence" value="ECO:0007669"/>
    <property type="project" value="TreeGrafter"/>
</dbReference>
<dbReference type="GO" id="GO:0004197">
    <property type="term" value="F:cysteine-type endopeptidase activity"/>
    <property type="evidence" value="ECO:0007669"/>
    <property type="project" value="InterPro"/>
</dbReference>
<accession>A0A674EWV2</accession>
<keyword evidence="3" id="KW-1185">Reference proteome</keyword>
<name>A0A674EWV2_SALTR</name>
<dbReference type="GO" id="GO:0072557">
    <property type="term" value="C:IPAF inflammasome complex"/>
    <property type="evidence" value="ECO:0007669"/>
    <property type="project" value="TreeGrafter"/>
</dbReference>
<evidence type="ECO:0000313" key="2">
    <source>
        <dbReference type="Ensembl" id="ENSSTUP00000112761.1"/>
    </source>
</evidence>
<reference evidence="2" key="2">
    <citation type="submission" date="2025-09" db="UniProtKB">
        <authorList>
            <consortium name="Ensembl"/>
        </authorList>
    </citation>
    <scope>IDENTIFICATION</scope>
</reference>
<dbReference type="PANTHER" id="PTHR47901:SF3">
    <property type="entry name" value="CASPASE-1"/>
    <property type="match status" value="1"/>
</dbReference>
<dbReference type="Ensembl" id="ENSSTUT00000120703.1">
    <property type="protein sequence ID" value="ENSSTUP00000112761.1"/>
    <property type="gene ID" value="ENSSTUG00000049839.1"/>
</dbReference>
<evidence type="ECO:0000259" key="1">
    <source>
        <dbReference type="PROSITE" id="PS50209"/>
    </source>
</evidence>
<dbReference type="OMA" id="NHEMETV"/>
<dbReference type="InterPro" id="IPR011029">
    <property type="entry name" value="DEATH-like_dom_sf"/>
</dbReference>
<evidence type="ECO:0000313" key="3">
    <source>
        <dbReference type="Proteomes" id="UP000472277"/>
    </source>
</evidence>
<dbReference type="GeneTree" id="ENSGT01130000278992"/>
<dbReference type="Pfam" id="PF00619">
    <property type="entry name" value="CARD"/>
    <property type="match status" value="1"/>
</dbReference>
<dbReference type="GO" id="GO:0050727">
    <property type="term" value="P:regulation of inflammatory response"/>
    <property type="evidence" value="ECO:0007669"/>
    <property type="project" value="TreeGrafter"/>
</dbReference>
<dbReference type="InterPro" id="IPR001315">
    <property type="entry name" value="CARD"/>
</dbReference>
<dbReference type="GO" id="GO:0042981">
    <property type="term" value="P:regulation of apoptotic process"/>
    <property type="evidence" value="ECO:0007669"/>
    <property type="project" value="InterPro"/>
</dbReference>
<proteinExistence type="predicted"/>
<feature type="domain" description="CARD" evidence="1">
    <location>
        <begin position="2"/>
        <end position="94"/>
    </location>
</feature>
<dbReference type="GO" id="GO:0097169">
    <property type="term" value="C:AIM2 inflammasome complex"/>
    <property type="evidence" value="ECO:0007669"/>
    <property type="project" value="TreeGrafter"/>
</dbReference>
<dbReference type="InterPro" id="IPR002398">
    <property type="entry name" value="Pept_C14"/>
</dbReference>
<dbReference type="AlphaFoldDB" id="A0A674EWV2"/>
<dbReference type="Proteomes" id="UP000472277">
    <property type="component" value="Chromosome 33"/>
</dbReference>
<dbReference type="Gene3D" id="1.10.533.10">
    <property type="entry name" value="Death Domain, Fas"/>
    <property type="match status" value="1"/>
</dbReference>
<reference evidence="2" key="1">
    <citation type="submission" date="2025-08" db="UniProtKB">
        <authorList>
            <consortium name="Ensembl"/>
        </authorList>
    </citation>
    <scope>IDENTIFICATION</scope>
</reference>
<dbReference type="InParanoid" id="A0A674EWV2"/>
<dbReference type="GO" id="GO:0006508">
    <property type="term" value="P:proteolysis"/>
    <property type="evidence" value="ECO:0007669"/>
    <property type="project" value="InterPro"/>
</dbReference>
<protein>
    <recommendedName>
        <fullName evidence="1">CARD domain-containing protein</fullName>
    </recommendedName>
</protein>
<dbReference type="PROSITE" id="PS50209">
    <property type="entry name" value="CARD"/>
    <property type="match status" value="1"/>
</dbReference>
<organism evidence="2 3">
    <name type="scientific">Salmo trutta</name>
    <name type="common">Brown trout</name>
    <dbReference type="NCBI Taxonomy" id="8032"/>
    <lineage>
        <taxon>Eukaryota</taxon>
        <taxon>Metazoa</taxon>
        <taxon>Chordata</taxon>
        <taxon>Craniata</taxon>
        <taxon>Vertebrata</taxon>
        <taxon>Euteleostomi</taxon>
        <taxon>Actinopterygii</taxon>
        <taxon>Neopterygii</taxon>
        <taxon>Teleostei</taxon>
        <taxon>Protacanthopterygii</taxon>
        <taxon>Salmoniformes</taxon>
        <taxon>Salmonidae</taxon>
        <taxon>Salmoninae</taxon>
        <taxon>Salmo</taxon>
    </lineage>
</organism>
<dbReference type="PANTHER" id="PTHR47901">
    <property type="entry name" value="CASPASE RECRUITMENT DOMAIN-CONTAINING PROTEIN 18"/>
    <property type="match status" value="1"/>
</dbReference>